<keyword evidence="1" id="KW-0812">Transmembrane</keyword>
<reference evidence="2" key="2">
    <citation type="submission" date="2023-06" db="EMBL/GenBank/DDBJ databases">
        <authorList>
            <consortium name="Lawrence Berkeley National Laboratory"/>
            <person name="Haridas S."/>
            <person name="Hensen N."/>
            <person name="Bonometti L."/>
            <person name="Westerberg I."/>
            <person name="Brannstrom I.O."/>
            <person name="Guillou S."/>
            <person name="Cros-Aarteil S."/>
            <person name="Calhoun S."/>
            <person name="Kuo A."/>
            <person name="Mondo S."/>
            <person name="Pangilinan J."/>
            <person name="Riley R."/>
            <person name="LaButti K."/>
            <person name="Andreopoulos B."/>
            <person name="Lipzen A."/>
            <person name="Chen C."/>
            <person name="Yanf M."/>
            <person name="Daum C."/>
            <person name="Ng V."/>
            <person name="Clum A."/>
            <person name="Steindorff A."/>
            <person name="Ohm R."/>
            <person name="Martin F."/>
            <person name="Silar P."/>
            <person name="Natvig D."/>
            <person name="Lalanne C."/>
            <person name="Gautier V."/>
            <person name="Ament-velasquez S.L."/>
            <person name="Kruys A."/>
            <person name="Hutchinson M.I."/>
            <person name="Powell A.J."/>
            <person name="Barry K."/>
            <person name="Miller A.N."/>
            <person name="Grigoriev I.V."/>
            <person name="Debuchy R."/>
            <person name="Gladieux P."/>
            <person name="Thoren M.H."/>
            <person name="Johannesson H."/>
        </authorList>
    </citation>
    <scope>NUCLEOTIDE SEQUENCE</scope>
    <source>
        <strain evidence="2">CBS 232.78</strain>
    </source>
</reference>
<comment type="caution">
    <text evidence="2">The sequence shown here is derived from an EMBL/GenBank/DDBJ whole genome shotgun (WGS) entry which is preliminary data.</text>
</comment>
<dbReference type="EMBL" id="JAULSW010000007">
    <property type="protein sequence ID" value="KAK3374630.1"/>
    <property type="molecule type" value="Genomic_DNA"/>
</dbReference>
<accession>A0AAE0KEU9</accession>
<evidence type="ECO:0000313" key="3">
    <source>
        <dbReference type="Proteomes" id="UP001285441"/>
    </source>
</evidence>
<reference evidence="2" key="1">
    <citation type="journal article" date="2023" name="Mol. Phylogenet. Evol.">
        <title>Genome-scale phylogeny and comparative genomics of the fungal order Sordariales.</title>
        <authorList>
            <person name="Hensen N."/>
            <person name="Bonometti L."/>
            <person name="Westerberg I."/>
            <person name="Brannstrom I.O."/>
            <person name="Guillou S."/>
            <person name="Cros-Aarteil S."/>
            <person name="Calhoun S."/>
            <person name="Haridas S."/>
            <person name="Kuo A."/>
            <person name="Mondo S."/>
            <person name="Pangilinan J."/>
            <person name="Riley R."/>
            <person name="LaButti K."/>
            <person name="Andreopoulos B."/>
            <person name="Lipzen A."/>
            <person name="Chen C."/>
            <person name="Yan M."/>
            <person name="Daum C."/>
            <person name="Ng V."/>
            <person name="Clum A."/>
            <person name="Steindorff A."/>
            <person name="Ohm R.A."/>
            <person name="Martin F."/>
            <person name="Silar P."/>
            <person name="Natvig D.O."/>
            <person name="Lalanne C."/>
            <person name="Gautier V."/>
            <person name="Ament-Velasquez S.L."/>
            <person name="Kruys A."/>
            <person name="Hutchinson M.I."/>
            <person name="Powell A.J."/>
            <person name="Barry K."/>
            <person name="Miller A.N."/>
            <person name="Grigoriev I.V."/>
            <person name="Debuchy R."/>
            <person name="Gladieux P."/>
            <person name="Hiltunen Thoren M."/>
            <person name="Johannesson H."/>
        </authorList>
    </citation>
    <scope>NUCLEOTIDE SEQUENCE</scope>
    <source>
        <strain evidence="2">CBS 232.78</strain>
    </source>
</reference>
<keyword evidence="3" id="KW-1185">Reference proteome</keyword>
<organism evidence="2 3">
    <name type="scientific">Podospora didyma</name>
    <dbReference type="NCBI Taxonomy" id="330526"/>
    <lineage>
        <taxon>Eukaryota</taxon>
        <taxon>Fungi</taxon>
        <taxon>Dikarya</taxon>
        <taxon>Ascomycota</taxon>
        <taxon>Pezizomycotina</taxon>
        <taxon>Sordariomycetes</taxon>
        <taxon>Sordariomycetidae</taxon>
        <taxon>Sordariales</taxon>
        <taxon>Podosporaceae</taxon>
        <taxon>Podospora</taxon>
    </lineage>
</organism>
<evidence type="ECO:0000256" key="1">
    <source>
        <dbReference type="SAM" id="Phobius"/>
    </source>
</evidence>
<keyword evidence="1" id="KW-1133">Transmembrane helix</keyword>
<evidence type="ECO:0000313" key="2">
    <source>
        <dbReference type="EMBL" id="KAK3374630.1"/>
    </source>
</evidence>
<dbReference type="Proteomes" id="UP001285441">
    <property type="component" value="Unassembled WGS sequence"/>
</dbReference>
<keyword evidence="1" id="KW-0472">Membrane</keyword>
<dbReference type="AlphaFoldDB" id="A0AAE0KEU9"/>
<name>A0AAE0KEU9_9PEZI</name>
<feature type="transmembrane region" description="Helical" evidence="1">
    <location>
        <begin position="25"/>
        <end position="47"/>
    </location>
</feature>
<protein>
    <submittedName>
        <fullName evidence="2">Uncharacterized protein</fullName>
    </submittedName>
</protein>
<sequence length="121" mass="13005">MSPPPTPWCRGESTTSVCELLDGHIAAIVIAAICTASAALTYTKVLADSMRTLGDQKRGQRVYRDMFSNGMWWRHITAGSVGRIASTLSCNYSLPMNQKGGGGVFDNTHGGAFGLVCIMYK</sequence>
<proteinExistence type="predicted"/>
<gene>
    <name evidence="2" type="ORF">B0H63DRAFT_452480</name>
</gene>